<evidence type="ECO:0000313" key="2">
    <source>
        <dbReference type="EMBL" id="KPM46390.1"/>
    </source>
</evidence>
<keyword evidence="3" id="KW-1185">Reference proteome</keyword>
<name>A0A0P7BQL0_9HYPO</name>
<dbReference type="Proteomes" id="UP000050424">
    <property type="component" value="Unassembled WGS sequence"/>
</dbReference>
<feature type="region of interest" description="Disordered" evidence="1">
    <location>
        <begin position="110"/>
        <end position="215"/>
    </location>
</feature>
<sequence>MAPPTRTKFDKTDERSKVKLRQLQRFLAHLNSPDAGKIVSGGVGVAEILDMVADSPDVLVKARLIAPLSRPDGKIIVDDEAWPKEWASEIESFADQWNQLVKWSEELSPLGRGEEDDAEASNARATTPEAGPGHDCWGSVVRPVSLGHRSRDRVTPASASDSVAYRPALTTTAGEADGSHGDTNTSAMSHQSSTGGSNATSQPATADPGHTDERVAEFNQMKILLPRGSIYETGSAGWLESTTPNGIRSTSE</sequence>
<comment type="caution">
    <text evidence="2">The sequence shown here is derived from an EMBL/GenBank/DDBJ whole genome shotgun (WGS) entry which is preliminary data.</text>
</comment>
<evidence type="ECO:0000313" key="3">
    <source>
        <dbReference type="Proteomes" id="UP000050424"/>
    </source>
</evidence>
<organism evidence="2 3">
    <name type="scientific">Neonectria ditissima</name>
    <dbReference type="NCBI Taxonomy" id="78410"/>
    <lineage>
        <taxon>Eukaryota</taxon>
        <taxon>Fungi</taxon>
        <taxon>Dikarya</taxon>
        <taxon>Ascomycota</taxon>
        <taxon>Pezizomycotina</taxon>
        <taxon>Sordariomycetes</taxon>
        <taxon>Hypocreomycetidae</taxon>
        <taxon>Hypocreales</taxon>
        <taxon>Nectriaceae</taxon>
        <taxon>Neonectria</taxon>
    </lineage>
</organism>
<evidence type="ECO:0000256" key="1">
    <source>
        <dbReference type="SAM" id="MobiDB-lite"/>
    </source>
</evidence>
<proteinExistence type="predicted"/>
<dbReference type="EMBL" id="LKCW01000001">
    <property type="protein sequence ID" value="KPM46390.1"/>
    <property type="molecule type" value="Genomic_DNA"/>
</dbReference>
<reference evidence="2 3" key="1">
    <citation type="submission" date="2015-09" db="EMBL/GenBank/DDBJ databases">
        <title>Draft genome of a European isolate of the apple canker pathogen Neonectria ditissima.</title>
        <authorList>
            <person name="Gomez-Cortecero A."/>
            <person name="Harrison R.J."/>
            <person name="Armitage A.D."/>
        </authorList>
    </citation>
    <scope>NUCLEOTIDE SEQUENCE [LARGE SCALE GENOMIC DNA]</scope>
    <source>
        <strain evidence="2 3">R09/05</strain>
    </source>
</reference>
<feature type="compositionally biased region" description="Polar residues" evidence="1">
    <location>
        <begin position="240"/>
        <end position="252"/>
    </location>
</feature>
<accession>A0A0P7BQL0</accession>
<protein>
    <submittedName>
        <fullName evidence="2">Uncharacterized protein</fullName>
    </submittedName>
</protein>
<dbReference type="AlphaFoldDB" id="A0A0P7BQL0"/>
<feature type="region of interest" description="Disordered" evidence="1">
    <location>
        <begin position="233"/>
        <end position="252"/>
    </location>
</feature>
<gene>
    <name evidence="2" type="ORF">AK830_g52</name>
</gene>
<feature type="compositionally biased region" description="Polar residues" evidence="1">
    <location>
        <begin position="181"/>
        <end position="204"/>
    </location>
</feature>